<feature type="region of interest" description="Disordered" evidence="2">
    <location>
        <begin position="1025"/>
        <end position="1047"/>
    </location>
</feature>
<feature type="transmembrane region" description="Helical" evidence="3">
    <location>
        <begin position="390"/>
        <end position="407"/>
    </location>
</feature>
<reference evidence="4 5" key="1">
    <citation type="submission" date="2019-03" db="EMBL/GenBank/DDBJ databases">
        <title>Deep-cultivation of Planctomycetes and their phenomic and genomic characterization uncovers novel biology.</title>
        <authorList>
            <person name="Wiegand S."/>
            <person name="Jogler M."/>
            <person name="Boedeker C."/>
            <person name="Pinto D."/>
            <person name="Vollmers J."/>
            <person name="Rivas-Marin E."/>
            <person name="Kohn T."/>
            <person name="Peeters S.H."/>
            <person name="Heuer A."/>
            <person name="Rast P."/>
            <person name="Oberbeckmann S."/>
            <person name="Bunk B."/>
            <person name="Jeske O."/>
            <person name="Meyerdierks A."/>
            <person name="Storesund J.E."/>
            <person name="Kallscheuer N."/>
            <person name="Luecker S."/>
            <person name="Lage O.M."/>
            <person name="Pohl T."/>
            <person name="Merkel B.J."/>
            <person name="Hornburger P."/>
            <person name="Mueller R.-W."/>
            <person name="Bruemmer F."/>
            <person name="Labrenz M."/>
            <person name="Spormann A.M."/>
            <person name="Op den Camp H."/>
            <person name="Overmann J."/>
            <person name="Amann R."/>
            <person name="Jetten M.S.M."/>
            <person name="Mascher T."/>
            <person name="Medema M.H."/>
            <person name="Devos D.P."/>
            <person name="Kaster A.-K."/>
            <person name="Ovreas L."/>
            <person name="Rohde M."/>
            <person name="Galperin M.Y."/>
            <person name="Jogler C."/>
        </authorList>
    </citation>
    <scope>NUCLEOTIDE SEQUENCE [LARGE SCALE GENOMIC DNA]</scope>
    <source>
        <strain evidence="4 5">V144</strain>
    </source>
</reference>
<dbReference type="SUPFAM" id="SSF48452">
    <property type="entry name" value="TPR-like"/>
    <property type="match status" value="1"/>
</dbReference>
<proteinExistence type="predicted"/>
<name>A0A517VSP1_9PLAN</name>
<keyword evidence="3" id="KW-0472">Membrane</keyword>
<feature type="transmembrane region" description="Helical" evidence="3">
    <location>
        <begin position="231"/>
        <end position="256"/>
    </location>
</feature>
<feature type="compositionally biased region" description="Basic and acidic residues" evidence="2">
    <location>
        <begin position="1"/>
        <end position="10"/>
    </location>
</feature>
<keyword evidence="3" id="KW-1133">Transmembrane helix</keyword>
<feature type="transmembrane region" description="Helical" evidence="3">
    <location>
        <begin position="428"/>
        <end position="448"/>
    </location>
</feature>
<evidence type="ECO:0000313" key="4">
    <source>
        <dbReference type="EMBL" id="QDT95969.1"/>
    </source>
</evidence>
<dbReference type="EMBL" id="CP037920">
    <property type="protein sequence ID" value="QDT95969.1"/>
    <property type="molecule type" value="Genomic_DNA"/>
</dbReference>
<feature type="transmembrane region" description="Helical" evidence="3">
    <location>
        <begin position="145"/>
        <end position="170"/>
    </location>
</feature>
<feature type="compositionally biased region" description="Polar residues" evidence="2">
    <location>
        <begin position="15"/>
        <end position="25"/>
    </location>
</feature>
<feature type="region of interest" description="Disordered" evidence="2">
    <location>
        <begin position="1"/>
        <end position="61"/>
    </location>
</feature>
<feature type="coiled-coil region" evidence="1">
    <location>
        <begin position="801"/>
        <end position="828"/>
    </location>
</feature>
<organism evidence="4 5">
    <name type="scientific">Gimesia aquarii</name>
    <dbReference type="NCBI Taxonomy" id="2527964"/>
    <lineage>
        <taxon>Bacteria</taxon>
        <taxon>Pseudomonadati</taxon>
        <taxon>Planctomycetota</taxon>
        <taxon>Planctomycetia</taxon>
        <taxon>Planctomycetales</taxon>
        <taxon>Planctomycetaceae</taxon>
        <taxon>Gimesia</taxon>
    </lineage>
</organism>
<feature type="transmembrane region" description="Helical" evidence="3">
    <location>
        <begin position="177"/>
        <end position="197"/>
    </location>
</feature>
<dbReference type="InterPro" id="IPR011990">
    <property type="entry name" value="TPR-like_helical_dom_sf"/>
</dbReference>
<evidence type="ECO:0000313" key="5">
    <source>
        <dbReference type="Proteomes" id="UP000318704"/>
    </source>
</evidence>
<dbReference type="AlphaFoldDB" id="A0A517VSP1"/>
<dbReference type="RefSeq" id="WP_144983314.1">
    <property type="nucleotide sequence ID" value="NZ_CP037920.1"/>
</dbReference>
<gene>
    <name evidence="4" type="ORF">V144x_14200</name>
</gene>
<feature type="transmembrane region" description="Helical" evidence="3">
    <location>
        <begin position="276"/>
        <end position="292"/>
    </location>
</feature>
<keyword evidence="1" id="KW-0175">Coiled coil</keyword>
<evidence type="ECO:0000256" key="3">
    <source>
        <dbReference type="SAM" id="Phobius"/>
    </source>
</evidence>
<keyword evidence="3" id="KW-0812">Transmembrane</keyword>
<feature type="transmembrane region" description="Helical" evidence="3">
    <location>
        <begin position="342"/>
        <end position="361"/>
    </location>
</feature>
<dbReference type="Proteomes" id="UP000318704">
    <property type="component" value="Chromosome"/>
</dbReference>
<sequence length="1047" mass="118613">MNDNPDKDLPEDNTTDPTESTSEENSIPEEANEKQETVAGQPDSGTEQTSESDEGLPEWEPLTPELVEDEAIRGDFMLRWAAILLACLFAATIISETQTLVHVKTGQYLVSHGFWPPATDVFSYTAMDRPWNNNSWLFDLTLSGVYGVLGDTGLSLFKILLLGITFYVIVHLCQREISTWWGSILAVLALIACFPQLTVTPEIITILGVVLTLRCLQSWQEQNSSRALWTLVPLFLVWANFDSRVFLGVLLLLLYVLGETVATIMNRSVLNDDTDYQALWMVFGGSLVATLLNPTGWHSLTAGITYYTVDYPILRSMFAGTLRPEELGYFSMTSPMFWQSLNHYTVAAFILILLTFVSFILNQAKMSWGQLFVFVGFCGMSILASHELVVTSVICAIFANMNFQVWYRDNFRQTYSVETSELLFSRGGRALTVLTFFALAYFVVSGRFQGQASVRHAVGMGFSPALNRSIEGYRSALADSLDDRPFHFVLGQGDILIWLGQKSFIDNRISLFAGTGENDLIDLHDKTRRALRVQREGQPGSGNSEVWKKTFDQFEVTHVIPRLSGMNPDYRTFYDLLANRDDWQLIDLNAVTAVFYRTDTNDKNVEAFLADHPFDFKQRAFRDQKDFPDLRPDWARPKSFYSRYFLPQTHTVENDVQTARHYLGLMSLTGNNHEMASSFAILAIQLANQGLIENPNSAEAYRILGSAYGYLASLESQLMAPPVARNQQRQAVRIDRMRYFQILHAYHQSLIIDPDFAPTHLFLFDLYSNMGKIDLAHHELKTYLDMIDGQEQFTDDDFARLRAYTDHLEKLKTQIDLITQEQEKLLAEGTDRLQLASQAYQNGFVLLAKRHLDDPVYVAQNPLAQNLKASILMEVGQPEEAHSQMAQLESLAQKDPRIPWRAQAAFTNLGNGNYRTCFDLWLQEIRTQEEARVAGLLQTLPLIQPASNSFWPTQHAVSIMNYLYGLSQQQAPLKLNLAKCKIETGQPEDAVTILREIIEEQSDSPYRPIVRFYLYQITGELIPLQPDVPAGQSEPEQDEQPLVAPKP</sequence>
<accession>A0A517VSP1</accession>
<dbReference type="Gene3D" id="1.25.40.10">
    <property type="entry name" value="Tetratricopeptide repeat domain"/>
    <property type="match status" value="2"/>
</dbReference>
<evidence type="ECO:0008006" key="6">
    <source>
        <dbReference type="Google" id="ProtNLM"/>
    </source>
</evidence>
<dbReference type="KEGG" id="gaw:V144x_14200"/>
<protein>
    <recommendedName>
        <fullName evidence="6">Tetratricopeptide repeat protein</fullName>
    </recommendedName>
</protein>
<dbReference type="Pfam" id="PF14559">
    <property type="entry name" value="TPR_19"/>
    <property type="match status" value="1"/>
</dbReference>
<evidence type="ECO:0000256" key="1">
    <source>
        <dbReference type="SAM" id="Coils"/>
    </source>
</evidence>
<feature type="transmembrane region" description="Helical" evidence="3">
    <location>
        <begin position="76"/>
        <end position="94"/>
    </location>
</feature>
<evidence type="ECO:0000256" key="2">
    <source>
        <dbReference type="SAM" id="MobiDB-lite"/>
    </source>
</evidence>
<feature type="transmembrane region" description="Helical" evidence="3">
    <location>
        <begin position="368"/>
        <end position="384"/>
    </location>
</feature>